<keyword evidence="1" id="KW-0175">Coiled coil</keyword>
<organism evidence="4">
    <name type="scientific">Aplanochytrium stocchinoi</name>
    <dbReference type="NCBI Taxonomy" id="215587"/>
    <lineage>
        <taxon>Eukaryota</taxon>
        <taxon>Sar</taxon>
        <taxon>Stramenopiles</taxon>
        <taxon>Bigyra</taxon>
        <taxon>Labyrinthulomycetes</taxon>
        <taxon>Thraustochytrida</taxon>
        <taxon>Thraustochytriidae</taxon>
        <taxon>Aplanochytrium</taxon>
    </lineage>
</organism>
<evidence type="ECO:0000313" key="4">
    <source>
        <dbReference type="EMBL" id="CAE0445498.1"/>
    </source>
</evidence>
<proteinExistence type="predicted"/>
<feature type="signal peptide" evidence="3">
    <location>
        <begin position="1"/>
        <end position="19"/>
    </location>
</feature>
<dbReference type="AlphaFoldDB" id="A0A7S3V1A2"/>
<reference evidence="4" key="1">
    <citation type="submission" date="2021-01" db="EMBL/GenBank/DDBJ databases">
        <authorList>
            <person name="Corre E."/>
            <person name="Pelletier E."/>
            <person name="Niang G."/>
            <person name="Scheremetjew M."/>
            <person name="Finn R."/>
            <person name="Kale V."/>
            <person name="Holt S."/>
            <person name="Cochrane G."/>
            <person name="Meng A."/>
            <person name="Brown T."/>
            <person name="Cohen L."/>
        </authorList>
    </citation>
    <scope>NUCLEOTIDE SEQUENCE</scope>
    <source>
        <strain evidence="4">GSBS06</strain>
    </source>
</reference>
<keyword evidence="2" id="KW-0812">Transmembrane</keyword>
<evidence type="ECO:0000256" key="1">
    <source>
        <dbReference type="SAM" id="Coils"/>
    </source>
</evidence>
<name>A0A7S3V1A2_9STRA</name>
<feature type="chain" id="PRO_5030666519" evidence="3">
    <location>
        <begin position="20"/>
        <end position="389"/>
    </location>
</feature>
<evidence type="ECO:0000256" key="2">
    <source>
        <dbReference type="SAM" id="Phobius"/>
    </source>
</evidence>
<evidence type="ECO:0000256" key="3">
    <source>
        <dbReference type="SAM" id="SignalP"/>
    </source>
</evidence>
<keyword evidence="2" id="KW-1133">Transmembrane helix</keyword>
<gene>
    <name evidence="4" type="ORF">ASTO00021_LOCUS15514</name>
</gene>
<keyword evidence="3" id="KW-0732">Signal</keyword>
<dbReference type="EMBL" id="HBIN01020306">
    <property type="protein sequence ID" value="CAE0445498.1"/>
    <property type="molecule type" value="Transcribed_RNA"/>
</dbReference>
<accession>A0A7S3V1A2</accession>
<feature type="coiled-coil region" evidence="1">
    <location>
        <begin position="126"/>
        <end position="175"/>
    </location>
</feature>
<feature type="transmembrane region" description="Helical" evidence="2">
    <location>
        <begin position="355"/>
        <end position="376"/>
    </location>
</feature>
<keyword evidence="2" id="KW-0472">Membrane</keyword>
<protein>
    <submittedName>
        <fullName evidence="4">Uncharacterized protein</fullName>
    </submittedName>
</protein>
<sequence length="389" mass="43230">MLSWLLLLLLVGVPWPSYSEPSFETVIASCTLPAFQNERPICGANDVQCCPGFRCQGGTCISKEKGSASEFALMAHAVAMSADAAMDDIASKISFAATSIIKVETRASDKIGPGSFGFDSATKSKVKDLDRRAKLYAEEIEAEIRNVLEDLKQTEKEYKDSTVEAEKKIQQLIKEKEIKFRKSAKEHESKLLLSESTSTLHNKSVNDFVRTFETFLEAKEQSFTFALARKLDNLETFVSRESSKIKDMGSFAIAKLQTCSSNMDEKLCTGNAANSLVRSTADAAENVAIRLLSAASYLRKSADSLMLMKGDNITHDFNDMKITESNSKMHSDKVEKGRKVLKDMKGDPNDPERDYGFVAMTLLSILFAAFVFRILLTHCYSVRTGYERI</sequence>